<evidence type="ECO:0000313" key="1">
    <source>
        <dbReference type="EMBL" id="KAH0573914.1"/>
    </source>
</evidence>
<dbReference type="GeneID" id="94297872"/>
<keyword evidence="2" id="KW-1185">Reference proteome</keyword>
<dbReference type="KEGG" id="ssao:94297872"/>
<dbReference type="EMBL" id="AUWU02000004">
    <property type="protein sequence ID" value="KAH0573914.1"/>
    <property type="molecule type" value="Genomic_DNA"/>
</dbReference>
<evidence type="ECO:0000313" key="2">
    <source>
        <dbReference type="Proteomes" id="UP000018208"/>
    </source>
</evidence>
<reference evidence="1 2" key="1">
    <citation type="journal article" date="2014" name="PLoS Genet.">
        <title>The Genome of Spironucleus salmonicida Highlights a Fish Pathogen Adapted to Fluctuating Environments.</title>
        <authorList>
            <person name="Xu F."/>
            <person name="Jerlstrom-Hultqvist J."/>
            <person name="Einarsson E."/>
            <person name="Astvaldsson A."/>
            <person name="Svard S.G."/>
            <person name="Andersson J.O."/>
        </authorList>
    </citation>
    <scope>NUCLEOTIDE SEQUENCE [LARGE SCALE GENOMIC DNA]</scope>
    <source>
        <strain evidence="1 2">ATCC 50377</strain>
    </source>
</reference>
<dbReference type="AlphaFoldDB" id="A0A9P8LST1"/>
<sequence length="212" mass="25316">MRVCRTQNQVRKLCPRKIIVQTQIYCKSSLLSEIYLKLNIDQNTYSIPLLFKCYGIQFIVIPYKIKYIKIRPFLYNSTYNQYHQFLQVLKIYIQSNIDKYYLHVELQKTVVFYCWLYLMINKRQQILVVIIQKLIMKSSRLHQSDNNCLAKQTSPRSIQRSTSFPIGSQRFMDKLEMDILLGTSQLQLLQTKLQKIGQHMIKVEDFINQMAI</sequence>
<name>A0A9P8LST1_9EUKA</name>
<proteinExistence type="predicted"/>
<dbReference type="RefSeq" id="XP_067764687.1">
    <property type="nucleotide sequence ID" value="XM_067907713.1"/>
</dbReference>
<organism evidence="1 2">
    <name type="scientific">Spironucleus salmonicida</name>
    <dbReference type="NCBI Taxonomy" id="348837"/>
    <lineage>
        <taxon>Eukaryota</taxon>
        <taxon>Metamonada</taxon>
        <taxon>Diplomonadida</taxon>
        <taxon>Hexamitidae</taxon>
        <taxon>Hexamitinae</taxon>
        <taxon>Spironucleus</taxon>
    </lineage>
</organism>
<comment type="caution">
    <text evidence="1">The sequence shown here is derived from an EMBL/GenBank/DDBJ whole genome shotgun (WGS) entry which is preliminary data.</text>
</comment>
<dbReference type="Proteomes" id="UP000018208">
    <property type="component" value="Unassembled WGS sequence"/>
</dbReference>
<accession>A0A9P8LST1</accession>
<protein>
    <submittedName>
        <fullName evidence="1">Uncharacterized protein</fullName>
    </submittedName>
</protein>
<gene>
    <name evidence="1" type="ORF">SS50377_23849</name>
</gene>